<reference evidence="4" key="1">
    <citation type="journal article" date="2015" name="Nature">
        <title>Complex archaea that bridge the gap between prokaryotes and eukaryotes.</title>
        <authorList>
            <person name="Spang A."/>
            <person name="Saw J.H."/>
            <person name="Jorgensen S.L."/>
            <person name="Zaremba-Niedzwiedzka K."/>
            <person name="Martijn J."/>
            <person name="Lind A.E."/>
            <person name="van Eijk R."/>
            <person name="Schleper C."/>
            <person name="Guy L."/>
            <person name="Ettema T.J."/>
        </authorList>
    </citation>
    <scope>NUCLEOTIDE SEQUENCE</scope>
</reference>
<dbReference type="PANTHER" id="PTHR43272">
    <property type="entry name" value="LONG-CHAIN-FATTY-ACID--COA LIGASE"/>
    <property type="match status" value="1"/>
</dbReference>
<feature type="non-terminal residue" evidence="4">
    <location>
        <position position="1"/>
    </location>
</feature>
<dbReference type="SUPFAM" id="SSF56801">
    <property type="entry name" value="Acetyl-CoA synthetase-like"/>
    <property type="match status" value="1"/>
</dbReference>
<dbReference type="GO" id="GO:0005783">
    <property type="term" value="C:endoplasmic reticulum"/>
    <property type="evidence" value="ECO:0007669"/>
    <property type="project" value="TreeGrafter"/>
</dbReference>
<gene>
    <name evidence="4" type="ORF">LCGC14_2870160</name>
</gene>
<dbReference type="Gene3D" id="3.40.50.12780">
    <property type="entry name" value="N-terminal domain of ligase-like"/>
    <property type="match status" value="1"/>
</dbReference>
<dbReference type="Pfam" id="PF00501">
    <property type="entry name" value="AMP-binding"/>
    <property type="match status" value="1"/>
</dbReference>
<evidence type="ECO:0000259" key="3">
    <source>
        <dbReference type="Pfam" id="PF00501"/>
    </source>
</evidence>
<accession>A0A0F8YPV2</accession>
<proteinExistence type="predicted"/>
<keyword evidence="1" id="KW-0547">Nucleotide-binding</keyword>
<comment type="caution">
    <text evidence="4">The sequence shown here is derived from an EMBL/GenBank/DDBJ whole genome shotgun (WGS) entry which is preliminary data.</text>
</comment>
<organism evidence="4">
    <name type="scientific">marine sediment metagenome</name>
    <dbReference type="NCBI Taxonomy" id="412755"/>
    <lineage>
        <taxon>unclassified sequences</taxon>
        <taxon>metagenomes</taxon>
        <taxon>ecological metagenomes</taxon>
    </lineage>
</organism>
<dbReference type="InterPro" id="IPR000873">
    <property type="entry name" value="AMP-dep_synth/lig_dom"/>
</dbReference>
<sequence>IFPLEEHDRSASFLPWAHSFGQTVELHTLTYFGASTGLTSAKTLIRDMPEIKPTILVSVPTVFNKVYDGLKKRMEAEVAYYDLIYTGKLQNYPQCHELTQHVLDAEARYTRGGSFRLDKSAKVGVYIDGAVADSQACLGVMELQSEFVRPNLPRRKKKLKSPYKAAYG</sequence>
<dbReference type="PANTHER" id="PTHR43272:SF33">
    <property type="entry name" value="AMP-BINDING DOMAIN-CONTAINING PROTEIN-RELATED"/>
    <property type="match status" value="1"/>
</dbReference>
<dbReference type="AlphaFoldDB" id="A0A0F8YPV2"/>
<dbReference type="GO" id="GO:0005524">
    <property type="term" value="F:ATP binding"/>
    <property type="evidence" value="ECO:0007669"/>
    <property type="project" value="UniProtKB-KW"/>
</dbReference>
<keyword evidence="2" id="KW-0067">ATP-binding</keyword>
<dbReference type="GO" id="GO:0016020">
    <property type="term" value="C:membrane"/>
    <property type="evidence" value="ECO:0007669"/>
    <property type="project" value="TreeGrafter"/>
</dbReference>
<evidence type="ECO:0000313" key="4">
    <source>
        <dbReference type="EMBL" id="KKK75795.1"/>
    </source>
</evidence>
<evidence type="ECO:0000256" key="1">
    <source>
        <dbReference type="ARBA" id="ARBA00022741"/>
    </source>
</evidence>
<dbReference type="EMBL" id="LAZR01055698">
    <property type="protein sequence ID" value="KKK75795.1"/>
    <property type="molecule type" value="Genomic_DNA"/>
</dbReference>
<dbReference type="GO" id="GO:0004467">
    <property type="term" value="F:long-chain fatty acid-CoA ligase activity"/>
    <property type="evidence" value="ECO:0007669"/>
    <property type="project" value="TreeGrafter"/>
</dbReference>
<protein>
    <recommendedName>
        <fullName evidence="3">AMP-dependent synthetase/ligase domain-containing protein</fullName>
    </recommendedName>
</protein>
<evidence type="ECO:0000256" key="2">
    <source>
        <dbReference type="ARBA" id="ARBA00022840"/>
    </source>
</evidence>
<feature type="domain" description="AMP-dependent synthetase/ligase" evidence="3">
    <location>
        <begin position="3"/>
        <end position="73"/>
    </location>
</feature>
<dbReference type="InterPro" id="IPR042099">
    <property type="entry name" value="ANL_N_sf"/>
</dbReference>
<name>A0A0F8YPV2_9ZZZZ</name>